<dbReference type="GO" id="GO:0003676">
    <property type="term" value="F:nucleic acid binding"/>
    <property type="evidence" value="ECO:0007669"/>
    <property type="project" value="UniProtKB-UniRule"/>
</dbReference>
<dbReference type="GO" id="GO:0016556">
    <property type="term" value="P:mRNA modification"/>
    <property type="evidence" value="ECO:0007669"/>
    <property type="project" value="UniProtKB-UniRule"/>
</dbReference>
<name>A0A401TGI5_CHIPU</name>
<proteinExistence type="predicted"/>
<gene>
    <name evidence="3" type="ORF">chiPu_0025730</name>
</gene>
<dbReference type="AlphaFoldDB" id="A0A401TGI5"/>
<keyword evidence="2" id="KW-0808">Transferase</keyword>
<dbReference type="EMBL" id="BEZZ01064325">
    <property type="protein sequence ID" value="GCC41752.1"/>
    <property type="molecule type" value="Genomic_DNA"/>
</dbReference>
<comment type="catalytic activity">
    <reaction evidence="2">
        <text>a 5'-end (N(7)-methyl 5'-triphosphoguanosine)-ribonucleoside in mRNA + S-adenosyl-L-methionine = a 5'-end (N(7)-methyl 5'-triphosphoguanosine)-(2'-O-methyl-ribonucleoside) in mRNA + S-adenosyl-L-homocysteine + H(+)</text>
        <dbReference type="Rhea" id="RHEA:67020"/>
        <dbReference type="Rhea" id="RHEA-COMP:17167"/>
        <dbReference type="Rhea" id="RHEA-COMP:17168"/>
        <dbReference type="ChEBI" id="CHEBI:15378"/>
        <dbReference type="ChEBI" id="CHEBI:57856"/>
        <dbReference type="ChEBI" id="CHEBI:59789"/>
        <dbReference type="ChEBI" id="CHEBI:156461"/>
        <dbReference type="ChEBI" id="CHEBI:167609"/>
        <dbReference type="EC" id="2.1.1.57"/>
    </reaction>
</comment>
<dbReference type="STRING" id="137246.A0A401TGI5"/>
<keyword evidence="2" id="KW-0489">Methyltransferase</keyword>
<evidence type="ECO:0000256" key="1">
    <source>
        <dbReference type="ARBA" id="ARBA00023042"/>
    </source>
</evidence>
<dbReference type="GO" id="GO:0005737">
    <property type="term" value="C:cytoplasm"/>
    <property type="evidence" value="ECO:0007669"/>
    <property type="project" value="TreeGrafter"/>
</dbReference>
<dbReference type="GO" id="GO:0004483">
    <property type="term" value="F:methyltransferase cap1 activity"/>
    <property type="evidence" value="ECO:0007669"/>
    <property type="project" value="UniProtKB-UniRule"/>
</dbReference>
<evidence type="ECO:0000313" key="3">
    <source>
        <dbReference type="EMBL" id="GCC41752.1"/>
    </source>
</evidence>
<keyword evidence="1 2" id="KW-0506">mRNA capping</keyword>
<keyword evidence="2" id="KW-0949">S-adenosyl-L-methionine</keyword>
<organism evidence="3 4">
    <name type="scientific">Chiloscyllium punctatum</name>
    <name type="common">Brownbanded bambooshark</name>
    <name type="synonym">Hemiscyllium punctatum</name>
    <dbReference type="NCBI Taxonomy" id="137246"/>
    <lineage>
        <taxon>Eukaryota</taxon>
        <taxon>Metazoa</taxon>
        <taxon>Chordata</taxon>
        <taxon>Craniata</taxon>
        <taxon>Vertebrata</taxon>
        <taxon>Chondrichthyes</taxon>
        <taxon>Elasmobranchii</taxon>
        <taxon>Galeomorphii</taxon>
        <taxon>Galeoidea</taxon>
        <taxon>Orectolobiformes</taxon>
        <taxon>Hemiscylliidae</taxon>
        <taxon>Chiloscyllium</taxon>
    </lineage>
</organism>
<comment type="function">
    <text evidence="2">S-adenosyl-L-methionine-dependent methyltransferase that mediates RNA cap1 2'-O-ribose methylation to the 5'-cap structure of RNAs. Methylates the ribose of the first nucleotide of a m(7)GpppG-capped mRNA to produce m(7)GpppNmp (cap1).</text>
</comment>
<dbReference type="InterPro" id="IPR050851">
    <property type="entry name" value="mRNA_Cap_2O-Ribose_MeTrfase"/>
</dbReference>
<keyword evidence="4" id="KW-1185">Reference proteome</keyword>
<dbReference type="PANTHER" id="PTHR16121:SF0">
    <property type="entry name" value="CAP-SPECIFIC MRNA (NUCLEOSIDE-2'-O-)-METHYLTRANSFERASE 1"/>
    <property type="match status" value="1"/>
</dbReference>
<dbReference type="GO" id="GO:0006370">
    <property type="term" value="P:7-methylguanosine mRNA capping"/>
    <property type="evidence" value="ECO:0007669"/>
    <property type="project" value="UniProtKB-UniRule"/>
</dbReference>
<feature type="non-terminal residue" evidence="3">
    <location>
        <position position="1"/>
    </location>
</feature>
<dbReference type="OrthoDB" id="10251234at2759"/>
<evidence type="ECO:0000256" key="2">
    <source>
        <dbReference type="RuleBase" id="RU368012"/>
    </source>
</evidence>
<comment type="caution">
    <text evidence="3">The sequence shown here is derived from an EMBL/GenBank/DDBJ whole genome shotgun (WGS) entry which is preliminary data.</text>
</comment>
<dbReference type="PANTHER" id="PTHR16121">
    <property type="entry name" value="CAP-SPECIFIC MRNA (NUCLEOSIDE-2'-O-)-METHYLTRANSFERASE 1-RELATED"/>
    <property type="match status" value="1"/>
</dbReference>
<accession>A0A401TGI5</accession>
<keyword evidence="2" id="KW-0539">Nucleus</keyword>
<comment type="subcellular location">
    <subcellularLocation>
        <location evidence="2">Nucleus</location>
    </subcellularLocation>
</comment>
<keyword evidence="2" id="KW-0507">mRNA processing</keyword>
<dbReference type="GO" id="GO:0005634">
    <property type="term" value="C:nucleus"/>
    <property type="evidence" value="ECO:0007669"/>
    <property type="project" value="UniProtKB-SubCell"/>
</dbReference>
<protein>
    <recommendedName>
        <fullName evidence="2">Cap-specific mRNA (nucleoside-2'-O-)-methyltransferase 1</fullName>
        <ecNumber evidence="2">2.1.1.57</ecNumber>
    </recommendedName>
    <alternativeName>
        <fullName evidence="2">Cap1 2'O-ribose methyltransferase 1</fullName>
    </alternativeName>
</protein>
<dbReference type="GO" id="GO:0032259">
    <property type="term" value="P:methylation"/>
    <property type="evidence" value="ECO:0007669"/>
    <property type="project" value="UniProtKB-KW"/>
</dbReference>
<sequence>NLNETRQAEIRKECLRLWGIPDKARIAPSTMDPKSKFSELIQGTDMETFGYKPTLLSAQVIEKISHVLDYRCMVAGGQQYFLLGMGVSYCESPNGPLDSSCWSFHTTTLAVFTNIPGAPYSMVFPSERISAQGQHQGV</sequence>
<reference evidence="3 4" key="1">
    <citation type="journal article" date="2018" name="Nat. Ecol. Evol.">
        <title>Shark genomes provide insights into elasmobranch evolution and the origin of vertebrates.</title>
        <authorList>
            <person name="Hara Y"/>
            <person name="Yamaguchi K"/>
            <person name="Onimaru K"/>
            <person name="Kadota M"/>
            <person name="Koyanagi M"/>
            <person name="Keeley SD"/>
            <person name="Tatsumi K"/>
            <person name="Tanaka K"/>
            <person name="Motone F"/>
            <person name="Kageyama Y"/>
            <person name="Nozu R"/>
            <person name="Adachi N"/>
            <person name="Nishimura O"/>
            <person name="Nakagawa R"/>
            <person name="Tanegashima C"/>
            <person name="Kiyatake I"/>
            <person name="Matsumoto R"/>
            <person name="Murakumo K"/>
            <person name="Nishida K"/>
            <person name="Terakita A"/>
            <person name="Kuratani S"/>
            <person name="Sato K"/>
            <person name="Hyodo S Kuraku.S."/>
        </authorList>
    </citation>
    <scope>NUCLEOTIDE SEQUENCE [LARGE SCALE GENOMIC DNA]</scope>
</reference>
<dbReference type="Proteomes" id="UP000287033">
    <property type="component" value="Unassembled WGS sequence"/>
</dbReference>
<dbReference type="EC" id="2.1.1.57" evidence="2"/>
<evidence type="ECO:0000313" key="4">
    <source>
        <dbReference type="Proteomes" id="UP000287033"/>
    </source>
</evidence>